<dbReference type="PANTHER" id="PTHR45709">
    <property type="entry name" value="LARGE SUBUNIT GTPASE 1 HOMOLOG-RELATED"/>
    <property type="match status" value="1"/>
</dbReference>
<dbReference type="Gene3D" id="1.10.1580.10">
    <property type="match status" value="1"/>
</dbReference>
<dbReference type="AlphaFoldDB" id="A0A0B7B2U5"/>
<sequence>MGKRKGQIAKMGRSLLVRDINKKQGHRKDANSFLHTTELDDGTTYNRINFQSVTEQNNLEDFLTTAEMAGKDFTAERENIQIISQPGLGVRLTDADMQKISQAQDANRAMLQIPRRPKWNESTTKEDLALLERDSFTDWRRQLKQLEEKEHIQLTPYEKNLDFWRQLWRVIERSDVIVQIVDARNPLLFRCVDLEFCVKEVDPKKTVMILANKADFLTQHQRQQWVEYFNKEGIRVVFFSAKVEKERQEEFSDATSDDIQEEDESDIESDSDDDADEDSDDDDVDEDSKDEDVDNDEMSCDNDEKINSNKTEIKICEDANTVTTVKNLSPAAECGGSSLVVENETLMDLDANVSNSPEIVSAEELLDIFRKLAHPSSCARLADVKTVGMVGYPNVGKSSTINVILKEKKLPVSATPGRTKHLQTLFVDEHLVLCDCPGLVFPSFVATKAHLVINGILPIDEMRDHVSPTNLVCELIPRNVVEATYSIMIPRPSLDDTVDRIPTSEELLNAYGAMRGFMNARGVPDGPRSARYILKDFVKGKLLYCEPPPGIAAAEFQDQERISVLEGLRPISKIPPPRIRSDVDKEFFAQRLSKIHHKGKGGLSDVVGASSIQNSSRTSEASASGAGILGSTTSINSLSNKPWKKHNNRNKKEKLRRLHRDLDV</sequence>
<dbReference type="CDD" id="cd01857">
    <property type="entry name" value="HSR1_MMR1"/>
    <property type="match status" value="1"/>
</dbReference>
<evidence type="ECO:0000256" key="5">
    <source>
        <dbReference type="ARBA" id="ARBA00023134"/>
    </source>
</evidence>
<accession>A0A0B7B2U5</accession>
<dbReference type="GO" id="GO:0000054">
    <property type="term" value="P:ribosomal subunit export from nucleus"/>
    <property type="evidence" value="ECO:0007669"/>
    <property type="project" value="TreeGrafter"/>
</dbReference>
<gene>
    <name evidence="9" type="primary">ORF160672</name>
</gene>
<feature type="domain" description="CP-type G" evidence="8">
    <location>
        <begin position="164"/>
        <end position="442"/>
    </location>
</feature>
<organism evidence="9">
    <name type="scientific">Arion vulgaris</name>
    <dbReference type="NCBI Taxonomy" id="1028688"/>
    <lineage>
        <taxon>Eukaryota</taxon>
        <taxon>Metazoa</taxon>
        <taxon>Spiralia</taxon>
        <taxon>Lophotrochozoa</taxon>
        <taxon>Mollusca</taxon>
        <taxon>Gastropoda</taxon>
        <taxon>Heterobranchia</taxon>
        <taxon>Euthyneura</taxon>
        <taxon>Panpulmonata</taxon>
        <taxon>Eupulmonata</taxon>
        <taxon>Stylommatophora</taxon>
        <taxon>Helicina</taxon>
        <taxon>Arionoidea</taxon>
        <taxon>Arionidae</taxon>
        <taxon>Arion</taxon>
    </lineage>
</organism>
<feature type="region of interest" description="Disordered" evidence="7">
    <location>
        <begin position="631"/>
        <end position="664"/>
    </location>
</feature>
<dbReference type="InterPro" id="IPR043358">
    <property type="entry name" value="GNL1-like"/>
</dbReference>
<evidence type="ECO:0000256" key="4">
    <source>
        <dbReference type="ARBA" id="ARBA00022801"/>
    </source>
</evidence>
<feature type="compositionally biased region" description="Polar residues" evidence="7">
    <location>
        <begin position="631"/>
        <end position="640"/>
    </location>
</feature>
<keyword evidence="4" id="KW-0378">Hydrolase</keyword>
<dbReference type="GO" id="GO:0003924">
    <property type="term" value="F:GTPase activity"/>
    <property type="evidence" value="ECO:0007669"/>
    <property type="project" value="InterPro"/>
</dbReference>
<dbReference type="GO" id="GO:0005525">
    <property type="term" value="F:GTP binding"/>
    <property type="evidence" value="ECO:0007669"/>
    <property type="project" value="UniProtKB-KW"/>
</dbReference>
<reference evidence="9" key="1">
    <citation type="submission" date="2014-12" db="EMBL/GenBank/DDBJ databases">
        <title>Insight into the proteome of Arion vulgaris.</title>
        <authorList>
            <person name="Aradska J."/>
            <person name="Bulat T."/>
            <person name="Smidak R."/>
            <person name="Sarate P."/>
            <person name="Gangsoo J."/>
            <person name="Sialana F."/>
            <person name="Bilban M."/>
            <person name="Lubec G."/>
        </authorList>
    </citation>
    <scope>NUCLEOTIDE SEQUENCE</scope>
    <source>
        <tissue evidence="9">Skin</tissue>
    </source>
</reference>
<comment type="subcellular location">
    <subcellularLocation>
        <location evidence="1">Cytoplasm</location>
    </subcellularLocation>
</comment>
<dbReference type="InterPro" id="IPR030378">
    <property type="entry name" value="G_CP_dom"/>
</dbReference>
<protein>
    <recommendedName>
        <fullName evidence="6">Large subunit GTPase 1 homolog</fullName>
    </recommendedName>
</protein>
<dbReference type="PANTHER" id="PTHR45709:SF2">
    <property type="entry name" value="LARGE SUBUNIT GTPASE 1 HOMOLOG"/>
    <property type="match status" value="1"/>
</dbReference>
<evidence type="ECO:0000256" key="2">
    <source>
        <dbReference type="ARBA" id="ARBA00022490"/>
    </source>
</evidence>
<evidence type="ECO:0000256" key="7">
    <source>
        <dbReference type="SAM" id="MobiDB-lite"/>
    </source>
</evidence>
<name>A0A0B7B2U5_9EUPU</name>
<dbReference type="Pfam" id="PF01926">
    <property type="entry name" value="MMR_HSR1"/>
    <property type="match status" value="1"/>
</dbReference>
<dbReference type="GO" id="GO:0005829">
    <property type="term" value="C:cytosol"/>
    <property type="evidence" value="ECO:0007669"/>
    <property type="project" value="TreeGrafter"/>
</dbReference>
<dbReference type="PROSITE" id="PS51721">
    <property type="entry name" value="G_CP"/>
    <property type="match status" value="1"/>
</dbReference>
<dbReference type="InterPro" id="IPR006073">
    <property type="entry name" value="GTP-bd"/>
</dbReference>
<keyword evidence="5" id="KW-0342">GTP-binding</keyword>
<evidence type="ECO:0000313" key="9">
    <source>
        <dbReference type="EMBL" id="CEK87669.1"/>
    </source>
</evidence>
<feature type="region of interest" description="Disordered" evidence="7">
    <location>
        <begin position="249"/>
        <end position="306"/>
    </location>
</feature>
<feature type="compositionally biased region" description="Basic residues" evidence="7">
    <location>
        <begin position="642"/>
        <end position="664"/>
    </location>
</feature>
<feature type="compositionally biased region" description="Acidic residues" evidence="7">
    <location>
        <begin position="251"/>
        <end position="301"/>
    </location>
</feature>
<evidence type="ECO:0000256" key="3">
    <source>
        <dbReference type="ARBA" id="ARBA00022741"/>
    </source>
</evidence>
<evidence type="ECO:0000256" key="1">
    <source>
        <dbReference type="ARBA" id="ARBA00004496"/>
    </source>
</evidence>
<dbReference type="Gene3D" id="3.40.50.300">
    <property type="entry name" value="P-loop containing nucleotide triphosphate hydrolases"/>
    <property type="match status" value="2"/>
</dbReference>
<dbReference type="SUPFAM" id="SSF52540">
    <property type="entry name" value="P-loop containing nucleoside triphosphate hydrolases"/>
    <property type="match status" value="1"/>
</dbReference>
<keyword evidence="3" id="KW-0547">Nucleotide-binding</keyword>
<dbReference type="InterPro" id="IPR027417">
    <property type="entry name" value="P-loop_NTPase"/>
</dbReference>
<evidence type="ECO:0000256" key="6">
    <source>
        <dbReference type="ARBA" id="ARBA00040145"/>
    </source>
</evidence>
<dbReference type="InterPro" id="IPR023179">
    <property type="entry name" value="GTP-bd_ortho_bundle_sf"/>
</dbReference>
<keyword evidence="2" id="KW-0963">Cytoplasm</keyword>
<dbReference type="EMBL" id="HACG01040804">
    <property type="protein sequence ID" value="CEK87669.1"/>
    <property type="molecule type" value="Transcribed_RNA"/>
</dbReference>
<proteinExistence type="predicted"/>
<evidence type="ECO:0000259" key="8">
    <source>
        <dbReference type="PROSITE" id="PS51721"/>
    </source>
</evidence>